<keyword evidence="4" id="KW-1185">Reference proteome</keyword>
<evidence type="ECO:0000313" key="4">
    <source>
        <dbReference type="Proteomes" id="UP000220246"/>
    </source>
</evidence>
<organism evidence="3 4">
    <name type="scientific">Comamonas terrigena</name>
    <dbReference type="NCBI Taxonomy" id="32013"/>
    <lineage>
        <taxon>Bacteria</taxon>
        <taxon>Pseudomonadati</taxon>
        <taxon>Pseudomonadota</taxon>
        <taxon>Betaproteobacteria</taxon>
        <taxon>Burkholderiales</taxon>
        <taxon>Comamonadaceae</taxon>
        <taxon>Comamonas</taxon>
    </lineage>
</organism>
<dbReference type="OrthoDB" id="9770517at2"/>
<evidence type="ECO:0000313" key="3">
    <source>
        <dbReference type="EMBL" id="PEH90315.1"/>
    </source>
</evidence>
<reference evidence="4" key="1">
    <citation type="submission" date="2017-09" db="EMBL/GenBank/DDBJ databases">
        <title>FDA dAtabase for Regulatory Grade micrObial Sequences (FDA-ARGOS): Supporting development and validation of Infectious Disease Dx tests.</title>
        <authorList>
            <person name="Minogue T."/>
            <person name="Wolcott M."/>
            <person name="Wasieloski L."/>
            <person name="Aguilar W."/>
            <person name="Moore D."/>
            <person name="Tallon L."/>
            <person name="Sadzewicz L."/>
            <person name="Ott S."/>
            <person name="Zhao X."/>
            <person name="Nagaraj S."/>
            <person name="Vavikolanu K."/>
            <person name="Aluvathingal J."/>
            <person name="Nadendla S."/>
            <person name="Sichtig H."/>
        </authorList>
    </citation>
    <scope>NUCLEOTIDE SEQUENCE [LARGE SCALE GENOMIC DNA]</scope>
    <source>
        <strain evidence="4">FDAARGOS_394</strain>
    </source>
</reference>
<dbReference type="Gene3D" id="2.20.200.10">
    <property type="entry name" value="Outer membrane efflux proteins (OEP)"/>
    <property type="match status" value="1"/>
</dbReference>
<dbReference type="AlphaFoldDB" id="A0A2A7UYA2"/>
<comment type="subcellular location">
    <subcellularLocation>
        <location evidence="2">Cell membrane</location>
        <topology evidence="2">Lipid-anchor</topology>
    </subcellularLocation>
</comment>
<proteinExistence type="inferred from homology"/>
<keyword evidence="2" id="KW-0812">Transmembrane</keyword>
<comment type="similarity">
    <text evidence="1 2">Belongs to the outer membrane factor (OMF) (TC 1.B.17) family.</text>
</comment>
<keyword evidence="2" id="KW-0732">Signal</keyword>
<dbReference type="NCBIfam" id="TIGR01845">
    <property type="entry name" value="outer_NodT"/>
    <property type="match status" value="1"/>
</dbReference>
<dbReference type="Gene3D" id="1.20.1600.10">
    <property type="entry name" value="Outer membrane efflux proteins (OEP)"/>
    <property type="match status" value="1"/>
</dbReference>
<evidence type="ECO:0000256" key="2">
    <source>
        <dbReference type="RuleBase" id="RU362097"/>
    </source>
</evidence>
<dbReference type="Proteomes" id="UP000220246">
    <property type="component" value="Unassembled WGS sequence"/>
</dbReference>
<dbReference type="GO" id="GO:0005886">
    <property type="term" value="C:plasma membrane"/>
    <property type="evidence" value="ECO:0007669"/>
    <property type="project" value="UniProtKB-SubCell"/>
</dbReference>
<comment type="caution">
    <text evidence="3">The sequence shown here is derived from an EMBL/GenBank/DDBJ whole genome shotgun (WGS) entry which is preliminary data.</text>
</comment>
<dbReference type="EMBL" id="PDEA01000001">
    <property type="protein sequence ID" value="PEH90315.1"/>
    <property type="molecule type" value="Genomic_DNA"/>
</dbReference>
<dbReference type="GeneID" id="80802620"/>
<dbReference type="GO" id="GO:0015562">
    <property type="term" value="F:efflux transmembrane transporter activity"/>
    <property type="evidence" value="ECO:0007669"/>
    <property type="project" value="InterPro"/>
</dbReference>
<dbReference type="SUPFAM" id="SSF56954">
    <property type="entry name" value="Outer membrane efflux proteins (OEP)"/>
    <property type="match status" value="1"/>
</dbReference>
<protein>
    <submittedName>
        <fullName evidence="3">RND transporter</fullName>
    </submittedName>
</protein>
<dbReference type="RefSeq" id="WP_066536317.1">
    <property type="nucleotide sequence ID" value="NZ_PDEA01000001.1"/>
</dbReference>
<feature type="chain" id="PRO_5011812999" evidence="2">
    <location>
        <begin position="34"/>
        <end position="495"/>
    </location>
</feature>
<name>A0A2A7UYA2_COMTR</name>
<gene>
    <name evidence="3" type="ORF">CRM82_18495</name>
</gene>
<dbReference type="InterPro" id="IPR010131">
    <property type="entry name" value="MdtP/NodT-like"/>
</dbReference>
<keyword evidence="2" id="KW-0564">Palmitate</keyword>
<feature type="signal peptide" evidence="2">
    <location>
        <begin position="1"/>
        <end position="33"/>
    </location>
</feature>
<evidence type="ECO:0000256" key="1">
    <source>
        <dbReference type="ARBA" id="ARBA00007613"/>
    </source>
</evidence>
<dbReference type="PANTHER" id="PTHR30203:SF32">
    <property type="entry name" value="CATION EFFLUX SYSTEM PROTEIN CUSC"/>
    <property type="match status" value="1"/>
</dbReference>
<keyword evidence="2" id="KW-0449">Lipoprotein</keyword>
<dbReference type="Pfam" id="PF02321">
    <property type="entry name" value="OEP"/>
    <property type="match status" value="2"/>
</dbReference>
<dbReference type="STRING" id="1219032.GCA_001515545_01810"/>
<keyword evidence="2" id="KW-1134">Transmembrane beta strand</keyword>
<keyword evidence="2" id="KW-0472">Membrane</keyword>
<dbReference type="PANTHER" id="PTHR30203">
    <property type="entry name" value="OUTER MEMBRANE CATION EFFLUX PROTEIN"/>
    <property type="match status" value="1"/>
</dbReference>
<accession>A0A2A7UYA2</accession>
<dbReference type="InterPro" id="IPR003423">
    <property type="entry name" value="OMP_efflux"/>
</dbReference>
<sequence>MHFSSSFPVIASSARRPAALPLAVALAGALLLAGCSHTTSFTPAGAMPAVPTAWHAAQSAPQQQAPEDLSRWWQRFGDAQLTALIDQALQANPSLLSAQAAVRQARATRDVQAAGLLPSAGASAGVGRSRQGNNDARNSYSAGLDASWEPDWWGAQGNRVDASEATARAAQATLESTQVSLAAEVAQTYVELRGQQDRLRIAQQNLALQQQTQQITEWRVQAGLATSLESEQARQSTNQTAAQIPALQTSLAQSRHALSILTGQPPAALEEQLQALQPVPRAPDELALTLPADTLRQRPDVRAAQHRLEAALSTLSAQEVANYPSLRLSGSLGLSALTLGALTNGASVAASMAAGLSATLFDGGANRAQIRAQSAVVDQAQASYQSAVLTALQEVEDALVQLQGDKERLVRLRAAEAAARNASLLANQRYQSGLIDFQTVLDTQRTLLSSQDSVSTVAASISTDHIRLYKALGGGWTPTVATDAAATPVARNSQP</sequence>